<feature type="compositionally biased region" description="Basic residues" evidence="1">
    <location>
        <begin position="164"/>
        <end position="182"/>
    </location>
</feature>
<dbReference type="InterPro" id="IPR045618">
    <property type="entry name" value="DUF6444"/>
</dbReference>
<evidence type="ECO:0000259" key="2">
    <source>
        <dbReference type="Pfam" id="PF20042"/>
    </source>
</evidence>
<protein>
    <recommendedName>
        <fullName evidence="2">DUF6444 domain-containing protein</fullName>
    </recommendedName>
</protein>
<reference evidence="3 4" key="1">
    <citation type="submission" date="2015-09" db="EMBL/GenBank/DDBJ databases">
        <title>Sorangium comparison.</title>
        <authorList>
            <person name="Zaburannyi N."/>
            <person name="Bunk B."/>
            <person name="Overmann J."/>
            <person name="Mueller R."/>
        </authorList>
    </citation>
    <scope>NUCLEOTIDE SEQUENCE [LARGE SCALE GENOMIC DNA]</scope>
    <source>
        <strain evidence="3 4">So ceGT47</strain>
    </source>
</reference>
<accession>A0A4P2PX14</accession>
<feature type="domain" description="DUF6444" evidence="2">
    <location>
        <begin position="88"/>
        <end position="180"/>
    </location>
</feature>
<sequence length="333" mass="37495">MSMYFDARRDHLRGSILKSSRLPAFMCHLFSIDAGSQELRCAPRLSCKPSPLELADPKRHGGTCPPACTKPQSGYISLIVARSLRDDRIDELERENIELRAKIREQQAVIETQQKTIAVLEQRIEQLEARRRGLEAILARHSGNSSCPPSSDPPGAPPPAPPKRTGRRRGGQPGHAKHSRHRVPPERVNQTIVVRPEVCRRCGDALHGDDPAPHRHQVIEVPKVMATVDEYQLHVLGCPKCGKGRRLPDQGRRRPMPRDPGAFARALDLRLCRWGRADEQCWRTPNSARRPMAQDELRHRQSERQPLRGAHSHGRDHAADAEAQCARLRDGRV</sequence>
<dbReference type="EMBL" id="CP012670">
    <property type="protein sequence ID" value="AUX21405.1"/>
    <property type="molecule type" value="Genomic_DNA"/>
</dbReference>
<proteinExistence type="predicted"/>
<feature type="region of interest" description="Disordered" evidence="1">
    <location>
        <begin position="285"/>
        <end position="333"/>
    </location>
</feature>
<evidence type="ECO:0000256" key="1">
    <source>
        <dbReference type="SAM" id="MobiDB-lite"/>
    </source>
</evidence>
<dbReference type="AlphaFoldDB" id="A0A4P2PX14"/>
<feature type="region of interest" description="Disordered" evidence="1">
    <location>
        <begin position="141"/>
        <end position="190"/>
    </location>
</feature>
<dbReference type="Pfam" id="PF20042">
    <property type="entry name" value="DUF6444"/>
    <property type="match status" value="1"/>
</dbReference>
<evidence type="ECO:0000313" key="3">
    <source>
        <dbReference type="EMBL" id="AUX21405.1"/>
    </source>
</evidence>
<feature type="compositionally biased region" description="Pro residues" evidence="1">
    <location>
        <begin position="150"/>
        <end position="162"/>
    </location>
</feature>
<gene>
    <name evidence="3" type="ORF">SOCEGT47_018890</name>
</gene>
<dbReference type="Proteomes" id="UP000295781">
    <property type="component" value="Chromosome"/>
</dbReference>
<feature type="compositionally biased region" description="Basic and acidic residues" evidence="1">
    <location>
        <begin position="292"/>
        <end position="306"/>
    </location>
</feature>
<name>A0A4P2PX14_SORCE</name>
<evidence type="ECO:0000313" key="4">
    <source>
        <dbReference type="Proteomes" id="UP000295781"/>
    </source>
</evidence>
<organism evidence="3 4">
    <name type="scientific">Sorangium cellulosum</name>
    <name type="common">Polyangium cellulosum</name>
    <dbReference type="NCBI Taxonomy" id="56"/>
    <lineage>
        <taxon>Bacteria</taxon>
        <taxon>Pseudomonadati</taxon>
        <taxon>Myxococcota</taxon>
        <taxon>Polyangia</taxon>
        <taxon>Polyangiales</taxon>
        <taxon>Polyangiaceae</taxon>
        <taxon>Sorangium</taxon>
    </lineage>
</organism>